<dbReference type="GO" id="GO:0031464">
    <property type="term" value="C:Cul4A-RING E3 ubiquitin ligase complex"/>
    <property type="evidence" value="ECO:0007669"/>
    <property type="project" value="TreeGrafter"/>
</dbReference>
<protein>
    <submittedName>
        <fullName evidence="3">Uncharacterized protein</fullName>
    </submittedName>
</protein>
<feature type="transmembrane region" description="Helical" evidence="1">
    <location>
        <begin position="268"/>
        <end position="290"/>
    </location>
</feature>
<accession>A0A7R9U3N5</accession>
<organism evidence="3">
    <name type="scientific">Pinguiococcus pyrenoidosus</name>
    <dbReference type="NCBI Taxonomy" id="172671"/>
    <lineage>
        <taxon>Eukaryota</taxon>
        <taxon>Sar</taxon>
        <taxon>Stramenopiles</taxon>
        <taxon>Ochrophyta</taxon>
        <taxon>Pinguiophyceae</taxon>
        <taxon>Pinguiochrysidales</taxon>
        <taxon>Pinguiochrysidaceae</taxon>
        <taxon>Pinguiococcus</taxon>
    </lineage>
</organism>
<feature type="transmembrane region" description="Helical" evidence="1">
    <location>
        <begin position="302"/>
        <end position="325"/>
    </location>
</feature>
<dbReference type="EMBL" id="HBEA01002543">
    <property type="protein sequence ID" value="CAD8252389.1"/>
    <property type="molecule type" value="Transcribed_RNA"/>
</dbReference>
<evidence type="ECO:0000256" key="1">
    <source>
        <dbReference type="SAM" id="Phobius"/>
    </source>
</evidence>
<dbReference type="PANTHER" id="PTHR14255:SF3">
    <property type="entry name" value="SULFITE EXPORTER TAUE_SAFE FAMILY PROTEIN 5-RELATED"/>
    <property type="match status" value="1"/>
</dbReference>
<feature type="transmembrane region" description="Helical" evidence="1">
    <location>
        <begin position="159"/>
        <end position="179"/>
    </location>
</feature>
<evidence type="ECO:0000256" key="2">
    <source>
        <dbReference type="SAM" id="SignalP"/>
    </source>
</evidence>
<feature type="chain" id="PRO_5030589931" evidence="2">
    <location>
        <begin position="25"/>
        <end position="512"/>
    </location>
</feature>
<evidence type="ECO:0000313" key="3">
    <source>
        <dbReference type="EMBL" id="CAD8252389.1"/>
    </source>
</evidence>
<feature type="transmembrane region" description="Helical" evidence="1">
    <location>
        <begin position="444"/>
        <end position="465"/>
    </location>
</feature>
<gene>
    <name evidence="3" type="ORF">PPYR1160_LOCUS1881</name>
</gene>
<keyword evidence="1" id="KW-0472">Membrane</keyword>
<feature type="transmembrane region" description="Helical" evidence="1">
    <location>
        <begin position="185"/>
        <end position="207"/>
    </location>
</feature>
<keyword evidence="2" id="KW-0732">Signal</keyword>
<dbReference type="PANTHER" id="PTHR14255">
    <property type="entry name" value="CEREBLON"/>
    <property type="match status" value="1"/>
</dbReference>
<feature type="transmembrane region" description="Helical" evidence="1">
    <location>
        <begin position="417"/>
        <end position="438"/>
    </location>
</feature>
<dbReference type="GO" id="GO:0016567">
    <property type="term" value="P:protein ubiquitination"/>
    <property type="evidence" value="ECO:0007669"/>
    <property type="project" value="TreeGrafter"/>
</dbReference>
<feature type="signal peptide" evidence="2">
    <location>
        <begin position="1"/>
        <end position="24"/>
    </location>
</feature>
<proteinExistence type="predicted"/>
<dbReference type="AlphaFoldDB" id="A0A7R9U3N5"/>
<reference evidence="3" key="1">
    <citation type="submission" date="2021-01" db="EMBL/GenBank/DDBJ databases">
        <authorList>
            <person name="Corre E."/>
            <person name="Pelletier E."/>
            <person name="Niang G."/>
            <person name="Scheremetjew M."/>
            <person name="Finn R."/>
            <person name="Kale V."/>
            <person name="Holt S."/>
            <person name="Cochrane G."/>
            <person name="Meng A."/>
            <person name="Brown T."/>
            <person name="Cohen L."/>
        </authorList>
    </citation>
    <scope>NUCLEOTIDE SEQUENCE</scope>
    <source>
        <strain evidence="3">CCMP2078</strain>
    </source>
</reference>
<keyword evidence="1" id="KW-1133">Transmembrane helix</keyword>
<feature type="transmembrane region" description="Helical" evidence="1">
    <location>
        <begin position="89"/>
        <end position="116"/>
    </location>
</feature>
<sequence>MTASEICRWRTLLVGATCVAIAAARSSIDVPEAFSEDLRQCNPAEDDCGRERVCAESDTFKDSDDDGPFQDFVCLHKQLDDPFSWRDGVAMVLVVLVSGVGGVAGIGGFSVSLRLLEGLNNFLEREAAVLSNTAALGALSAQFVLNAPRRFGDEVEYPLIDVELLLAVVPAAVSGILVGEILRRFMPEIIVMIITLIALVLLAAKVVQRTRHIRRQEREAATVKRAYQSSLLDEFGSNHSALTISDRSSTSDLDLMQNSMKPQAELKIPFGSICLLAAFWLLCLIQAIFVEEGFVAAPTCSLTHWVSLLCIIPVAVIVSILALCIREGNLLRKDQKVGRGDPTSFTRLSTSSAASFAANFESEGSVTITESLNRELMTLWMPCIAASVGFFTGLLKVELGDLLAPVLVLLQMDCLRLSSLTGAASLFVASLDFLQFVVRGNMAWAYHGVLFGCGFLGSAMGRKFAIFAASTLRRTAVIAVALSILTLSALALTVLRLVDEDPEWSIGDICED</sequence>
<feature type="transmembrane region" description="Helical" evidence="1">
    <location>
        <begin position="477"/>
        <end position="498"/>
    </location>
</feature>
<keyword evidence="1" id="KW-0812">Transmembrane</keyword>
<name>A0A7R9U3N5_9STRA</name>